<dbReference type="InterPro" id="IPR023346">
    <property type="entry name" value="Lysozyme-like_dom_sf"/>
</dbReference>
<dbReference type="GO" id="GO:0016020">
    <property type="term" value="C:membrane"/>
    <property type="evidence" value="ECO:0007669"/>
    <property type="project" value="InterPro"/>
</dbReference>
<dbReference type="RefSeq" id="WP_117322300.1">
    <property type="nucleotide sequence ID" value="NZ_QVTD01000004.1"/>
</dbReference>
<proteinExistence type="inferred from homology"/>
<evidence type="ECO:0000313" key="3">
    <source>
        <dbReference type="EMBL" id="RFU64117.1"/>
    </source>
</evidence>
<dbReference type="Pfam" id="PF01464">
    <property type="entry name" value="SLT"/>
    <property type="match status" value="1"/>
</dbReference>
<dbReference type="CDD" id="cd00254">
    <property type="entry name" value="LT-like"/>
    <property type="match status" value="1"/>
</dbReference>
<dbReference type="InterPro" id="IPR000189">
    <property type="entry name" value="Transglyc_AS"/>
</dbReference>
<dbReference type="Proteomes" id="UP000262939">
    <property type="component" value="Unassembled WGS sequence"/>
</dbReference>
<dbReference type="EMBL" id="QVTD01000004">
    <property type="protein sequence ID" value="RFU64117.1"/>
    <property type="molecule type" value="Genomic_DNA"/>
</dbReference>
<name>A0A372LDK9_9BACI</name>
<dbReference type="PANTHER" id="PTHR37423:SF2">
    <property type="entry name" value="MEMBRANE-BOUND LYTIC MUREIN TRANSGLYCOSYLASE C"/>
    <property type="match status" value="1"/>
</dbReference>
<evidence type="ECO:0000259" key="2">
    <source>
        <dbReference type="Pfam" id="PF01464"/>
    </source>
</evidence>
<comment type="caution">
    <text evidence="3">The sequence shown here is derived from an EMBL/GenBank/DDBJ whole genome shotgun (WGS) entry which is preliminary data.</text>
</comment>
<keyword evidence="4" id="KW-1185">Reference proteome</keyword>
<dbReference type="PROSITE" id="PS00922">
    <property type="entry name" value="TRANSGLYCOSYLASE"/>
    <property type="match status" value="1"/>
</dbReference>
<dbReference type="GO" id="GO:0000270">
    <property type="term" value="P:peptidoglycan metabolic process"/>
    <property type="evidence" value="ECO:0007669"/>
    <property type="project" value="InterPro"/>
</dbReference>
<accession>A0A372LDK9</accession>
<organism evidence="3 4">
    <name type="scientific">Peribacillus glennii</name>
    <dbReference type="NCBI Taxonomy" id="2303991"/>
    <lineage>
        <taxon>Bacteria</taxon>
        <taxon>Bacillati</taxon>
        <taxon>Bacillota</taxon>
        <taxon>Bacilli</taxon>
        <taxon>Bacillales</taxon>
        <taxon>Bacillaceae</taxon>
        <taxon>Peribacillus</taxon>
    </lineage>
</organism>
<sequence length="226" mass="24233">MNIQEVKSLMELQALRGFTGSQSPVQEESGNLFQEMLDTAIGLGEDNAVSQKLGGLVDILTNKNVLEKVLDSKLGESITDVLPIKLADSMSPAPLPAKDDVPSDIEQIIEKAAGLYNLPAKLIKSVIKHESNFNPGATSHAGATGLMQLMPSTASGLGVKNIFDPFENVMGGSKYLRQMLDRYDGDIRLALAAYNAGPGNVDKHGGIPPFKETQNYVQKIMGTYNG</sequence>
<comment type="similarity">
    <text evidence="1">Belongs to the transglycosylase Slt family.</text>
</comment>
<dbReference type="SUPFAM" id="SSF53955">
    <property type="entry name" value="Lysozyme-like"/>
    <property type="match status" value="1"/>
</dbReference>
<dbReference type="GO" id="GO:0008933">
    <property type="term" value="F:peptidoglycan lytic transglycosylase activity"/>
    <property type="evidence" value="ECO:0007669"/>
    <property type="project" value="InterPro"/>
</dbReference>
<evidence type="ECO:0000313" key="4">
    <source>
        <dbReference type="Proteomes" id="UP000262939"/>
    </source>
</evidence>
<dbReference type="InterPro" id="IPR008258">
    <property type="entry name" value="Transglycosylase_SLT_dom_1"/>
</dbReference>
<gene>
    <name evidence="3" type="ORF">D0466_09295</name>
</gene>
<protein>
    <submittedName>
        <fullName evidence="3">Lytic transglycosylase domain-containing protein</fullName>
    </submittedName>
</protein>
<reference evidence="3 4" key="1">
    <citation type="submission" date="2018-08" db="EMBL/GenBank/DDBJ databases">
        <title>Bacillus chawlae sp. nov., Bacillus glennii sp. nov., and Bacillus saganii sp. nov. Isolated from the Vehicle Assembly Building at Kennedy Space Center where the Viking Spacecraft were Assembled.</title>
        <authorList>
            <person name="Seuylemezian A."/>
            <person name="Vaishampayan P."/>
        </authorList>
    </citation>
    <scope>NUCLEOTIDE SEQUENCE [LARGE SCALE GENOMIC DNA]</scope>
    <source>
        <strain evidence="3 4">V44-8</strain>
    </source>
</reference>
<evidence type="ECO:0000256" key="1">
    <source>
        <dbReference type="ARBA" id="ARBA00007734"/>
    </source>
</evidence>
<dbReference type="Gene3D" id="1.10.530.10">
    <property type="match status" value="1"/>
</dbReference>
<feature type="domain" description="Transglycosylase SLT" evidence="2">
    <location>
        <begin position="108"/>
        <end position="216"/>
    </location>
</feature>
<dbReference type="AlphaFoldDB" id="A0A372LDK9"/>
<dbReference type="PANTHER" id="PTHR37423">
    <property type="entry name" value="SOLUBLE LYTIC MUREIN TRANSGLYCOSYLASE-RELATED"/>
    <property type="match status" value="1"/>
</dbReference>